<accession>A0A4C1U103</accession>
<keyword evidence="3" id="KW-1185">Reference proteome</keyword>
<feature type="region of interest" description="Disordered" evidence="1">
    <location>
        <begin position="81"/>
        <end position="108"/>
    </location>
</feature>
<evidence type="ECO:0000313" key="3">
    <source>
        <dbReference type="Proteomes" id="UP000299102"/>
    </source>
</evidence>
<dbReference type="AlphaFoldDB" id="A0A4C1U103"/>
<name>A0A4C1U103_EUMVA</name>
<proteinExistence type="predicted"/>
<dbReference type="Proteomes" id="UP000299102">
    <property type="component" value="Unassembled WGS sequence"/>
</dbReference>
<gene>
    <name evidence="2" type="ORF">EVAR_11372_1</name>
</gene>
<comment type="caution">
    <text evidence="2">The sequence shown here is derived from an EMBL/GenBank/DDBJ whole genome shotgun (WGS) entry which is preliminary data.</text>
</comment>
<evidence type="ECO:0000256" key="1">
    <source>
        <dbReference type="SAM" id="MobiDB-lite"/>
    </source>
</evidence>
<protein>
    <submittedName>
        <fullName evidence="2">Uncharacterized protein</fullName>
    </submittedName>
</protein>
<sequence length="173" mass="18715">MENKNSIGTSIESGIISGLIAISFHIKGEASGEDEGDRAGRASTKPHPEGALERLSRHFDDGSDHDTDAVWVDRNSTYGKKKVSAKLKTNGHPNENRGGGNEPRKRTTGECPRVADAQVAYANVVTTPIAAMKLKLQTLHVREYLSVSTDTRPPHTTFGSHHVFSLPCADDPD</sequence>
<feature type="region of interest" description="Disordered" evidence="1">
    <location>
        <begin position="30"/>
        <end position="69"/>
    </location>
</feature>
<dbReference type="EMBL" id="BGZK01000113">
    <property type="protein sequence ID" value="GBP19982.1"/>
    <property type="molecule type" value="Genomic_DNA"/>
</dbReference>
<evidence type="ECO:0000313" key="2">
    <source>
        <dbReference type="EMBL" id="GBP19982.1"/>
    </source>
</evidence>
<reference evidence="2 3" key="1">
    <citation type="journal article" date="2019" name="Commun. Biol.">
        <title>The bagworm genome reveals a unique fibroin gene that provides high tensile strength.</title>
        <authorList>
            <person name="Kono N."/>
            <person name="Nakamura H."/>
            <person name="Ohtoshi R."/>
            <person name="Tomita M."/>
            <person name="Numata K."/>
            <person name="Arakawa K."/>
        </authorList>
    </citation>
    <scope>NUCLEOTIDE SEQUENCE [LARGE SCALE GENOMIC DNA]</scope>
</reference>
<feature type="compositionally biased region" description="Basic and acidic residues" evidence="1">
    <location>
        <begin position="46"/>
        <end position="68"/>
    </location>
</feature>
<organism evidence="2 3">
    <name type="scientific">Eumeta variegata</name>
    <name type="common">Bagworm moth</name>
    <name type="synonym">Eumeta japonica</name>
    <dbReference type="NCBI Taxonomy" id="151549"/>
    <lineage>
        <taxon>Eukaryota</taxon>
        <taxon>Metazoa</taxon>
        <taxon>Ecdysozoa</taxon>
        <taxon>Arthropoda</taxon>
        <taxon>Hexapoda</taxon>
        <taxon>Insecta</taxon>
        <taxon>Pterygota</taxon>
        <taxon>Neoptera</taxon>
        <taxon>Endopterygota</taxon>
        <taxon>Lepidoptera</taxon>
        <taxon>Glossata</taxon>
        <taxon>Ditrysia</taxon>
        <taxon>Tineoidea</taxon>
        <taxon>Psychidae</taxon>
        <taxon>Oiketicinae</taxon>
        <taxon>Eumeta</taxon>
    </lineage>
</organism>